<comment type="caution">
    <text evidence="2">The sequence shown here is derived from an EMBL/GenBank/DDBJ whole genome shotgun (WGS) entry which is preliminary data.</text>
</comment>
<evidence type="ECO:0000313" key="3">
    <source>
        <dbReference type="Proteomes" id="UP001603857"/>
    </source>
</evidence>
<accession>A0ABD1L275</accession>
<sequence>MTTIYCGATTALLLLFFFTSSIPKSLSQQEYVNNQQLNWNTKFYSTKGNLCNDVSSSCISYLTFKSYPPEYATPSSISYFLNSTPFVIAAANTLLTIPEKSAAAATVKQKARESYVLGSSIKDVPSHHVWLLECRFHHWCSGSPMRVAHEFVVAAVLDYLGVLYCYN</sequence>
<name>A0ABD1L275_9FABA</name>
<evidence type="ECO:0000256" key="1">
    <source>
        <dbReference type="SAM" id="SignalP"/>
    </source>
</evidence>
<dbReference type="AlphaFoldDB" id="A0ABD1L275"/>
<feature type="signal peptide" evidence="1">
    <location>
        <begin position="1"/>
        <end position="27"/>
    </location>
</feature>
<organism evidence="2 3">
    <name type="scientific">Flemingia macrophylla</name>
    <dbReference type="NCBI Taxonomy" id="520843"/>
    <lineage>
        <taxon>Eukaryota</taxon>
        <taxon>Viridiplantae</taxon>
        <taxon>Streptophyta</taxon>
        <taxon>Embryophyta</taxon>
        <taxon>Tracheophyta</taxon>
        <taxon>Spermatophyta</taxon>
        <taxon>Magnoliopsida</taxon>
        <taxon>eudicotyledons</taxon>
        <taxon>Gunneridae</taxon>
        <taxon>Pentapetalae</taxon>
        <taxon>rosids</taxon>
        <taxon>fabids</taxon>
        <taxon>Fabales</taxon>
        <taxon>Fabaceae</taxon>
        <taxon>Papilionoideae</taxon>
        <taxon>50 kb inversion clade</taxon>
        <taxon>NPAAA clade</taxon>
        <taxon>indigoferoid/millettioid clade</taxon>
        <taxon>Phaseoleae</taxon>
        <taxon>Flemingia</taxon>
    </lineage>
</organism>
<keyword evidence="3" id="KW-1185">Reference proteome</keyword>
<dbReference type="Proteomes" id="UP001603857">
    <property type="component" value="Unassembled WGS sequence"/>
</dbReference>
<dbReference type="EMBL" id="JBGMDY010000011">
    <property type="protein sequence ID" value="KAL2317602.1"/>
    <property type="molecule type" value="Genomic_DNA"/>
</dbReference>
<reference evidence="2 3" key="1">
    <citation type="submission" date="2024-08" db="EMBL/GenBank/DDBJ databases">
        <title>Insights into the chromosomal genome structure of Flemingia macrophylla.</title>
        <authorList>
            <person name="Ding Y."/>
            <person name="Zhao Y."/>
            <person name="Bi W."/>
            <person name="Wu M."/>
            <person name="Zhao G."/>
            <person name="Gong Y."/>
            <person name="Li W."/>
            <person name="Zhang P."/>
        </authorList>
    </citation>
    <scope>NUCLEOTIDE SEQUENCE [LARGE SCALE GENOMIC DNA]</scope>
    <source>
        <strain evidence="2">DYQJB</strain>
        <tissue evidence="2">Leaf</tissue>
    </source>
</reference>
<evidence type="ECO:0000313" key="2">
    <source>
        <dbReference type="EMBL" id="KAL2317602.1"/>
    </source>
</evidence>
<gene>
    <name evidence="2" type="ORF">Fmac_031478</name>
</gene>
<proteinExistence type="predicted"/>
<feature type="chain" id="PRO_5044821095" evidence="1">
    <location>
        <begin position="28"/>
        <end position="167"/>
    </location>
</feature>
<keyword evidence="1" id="KW-0732">Signal</keyword>
<protein>
    <submittedName>
        <fullName evidence="2">Uncharacterized protein</fullName>
    </submittedName>
</protein>